<gene>
    <name evidence="2" type="ORF">CCAP1982_LOCUS7743</name>
</gene>
<evidence type="ECO:0000313" key="2">
    <source>
        <dbReference type="EMBL" id="CAD6999209.1"/>
    </source>
</evidence>
<evidence type="ECO:0000313" key="3">
    <source>
        <dbReference type="Proteomes" id="UP000606786"/>
    </source>
</evidence>
<protein>
    <submittedName>
        <fullName evidence="2">(Mediterranean fruit fly) hypothetical protein</fullName>
    </submittedName>
</protein>
<keyword evidence="3" id="KW-1185">Reference proteome</keyword>
<name>A0A811UJM1_CERCA</name>
<feature type="non-terminal residue" evidence="2">
    <location>
        <position position="1"/>
    </location>
</feature>
<reference evidence="2" key="1">
    <citation type="submission" date="2020-11" db="EMBL/GenBank/DDBJ databases">
        <authorList>
            <person name="Whitehead M."/>
        </authorList>
    </citation>
    <scope>NUCLEOTIDE SEQUENCE</scope>
    <source>
        <strain evidence="2">EGII</strain>
    </source>
</reference>
<dbReference type="Proteomes" id="UP000606786">
    <property type="component" value="Unassembled WGS sequence"/>
</dbReference>
<dbReference type="AlphaFoldDB" id="A0A811UJM1"/>
<sequence length="104" mass="11295">AGTPFTEVWCRVVFRCMDPNIFVTSTSASELSRIIVVCLPWANIYLSGGDSPAHSQVNSQVMDMAATIVAATERQNNGSNRQHETRSSVIDGFAQSSLKGNECK</sequence>
<proteinExistence type="predicted"/>
<dbReference type="EMBL" id="CAJHJT010000012">
    <property type="protein sequence ID" value="CAD6999209.1"/>
    <property type="molecule type" value="Genomic_DNA"/>
</dbReference>
<comment type="caution">
    <text evidence="2">The sequence shown here is derived from an EMBL/GenBank/DDBJ whole genome shotgun (WGS) entry which is preliminary data.</text>
</comment>
<organism evidence="2 3">
    <name type="scientific">Ceratitis capitata</name>
    <name type="common">Mediterranean fruit fly</name>
    <name type="synonym">Tephritis capitata</name>
    <dbReference type="NCBI Taxonomy" id="7213"/>
    <lineage>
        <taxon>Eukaryota</taxon>
        <taxon>Metazoa</taxon>
        <taxon>Ecdysozoa</taxon>
        <taxon>Arthropoda</taxon>
        <taxon>Hexapoda</taxon>
        <taxon>Insecta</taxon>
        <taxon>Pterygota</taxon>
        <taxon>Neoptera</taxon>
        <taxon>Endopterygota</taxon>
        <taxon>Diptera</taxon>
        <taxon>Brachycera</taxon>
        <taxon>Muscomorpha</taxon>
        <taxon>Tephritoidea</taxon>
        <taxon>Tephritidae</taxon>
        <taxon>Ceratitis</taxon>
        <taxon>Ceratitis</taxon>
    </lineage>
</organism>
<feature type="region of interest" description="Disordered" evidence="1">
    <location>
        <begin position="73"/>
        <end position="104"/>
    </location>
</feature>
<feature type="compositionally biased region" description="Polar residues" evidence="1">
    <location>
        <begin position="94"/>
        <end position="104"/>
    </location>
</feature>
<evidence type="ECO:0000256" key="1">
    <source>
        <dbReference type="SAM" id="MobiDB-lite"/>
    </source>
</evidence>
<accession>A0A811UJM1</accession>